<evidence type="ECO:0000313" key="3">
    <source>
        <dbReference type="EMBL" id="SNS42172.1"/>
    </source>
</evidence>
<sequence length="293" mass="31160">MSVSSPGRDGVVEGVSSPGRGGVVEGTGMSTLFPGRDGFVAGAGMSMLSPGRGGVVESAGTSVPPPGRDGIWDALATVRDPELDEPITELGFVREAEVSEGRVSVRLRLPTYFCAPNFAYLMVADARDAVRAVPGVVAAEVRLEDHFASDEINAGVAGDAGFAGSFPGEACEELDELRLTFRRKTYLASLDRLCARLAAEGQKSVPLLLGDAPESPELARLLRRRAELGLDCSPRSPLLLDERGEPIPAEQAVPRLRFARAVRVSIEGNADFCRGLLRTRYPESAADRREKGP</sequence>
<dbReference type="EMBL" id="FZOD01000009">
    <property type="protein sequence ID" value="SNS42172.1"/>
    <property type="molecule type" value="Genomic_DNA"/>
</dbReference>
<feature type="region of interest" description="Disordered" evidence="1">
    <location>
        <begin position="1"/>
        <end position="23"/>
    </location>
</feature>
<dbReference type="Pfam" id="PF01883">
    <property type="entry name" value="FeS_assembly_P"/>
    <property type="match status" value="1"/>
</dbReference>
<dbReference type="Proteomes" id="UP000198282">
    <property type="component" value="Unassembled WGS sequence"/>
</dbReference>
<dbReference type="Gene3D" id="3.30.300.130">
    <property type="entry name" value="Fe-S cluster assembly (FSCA)"/>
    <property type="match status" value="1"/>
</dbReference>
<accession>A0A239EE59</accession>
<protein>
    <submittedName>
        <fullName evidence="3">Metal-sulfur cluster biosynthetic enzyme</fullName>
    </submittedName>
</protein>
<reference evidence="3 4" key="1">
    <citation type="submission" date="2017-06" db="EMBL/GenBank/DDBJ databases">
        <authorList>
            <person name="Kim H.J."/>
            <person name="Triplett B.A."/>
        </authorList>
    </citation>
    <scope>NUCLEOTIDE SEQUENCE [LARGE SCALE GENOMIC DNA]</scope>
    <source>
        <strain evidence="3 4">CGMCC 4.2132</strain>
    </source>
</reference>
<dbReference type="InterPro" id="IPR002744">
    <property type="entry name" value="MIP18-like"/>
</dbReference>
<feature type="domain" description="MIP18 family-like" evidence="2">
    <location>
        <begin position="69"/>
        <end position="141"/>
    </location>
</feature>
<name>A0A239EE59_9ACTN</name>
<dbReference type="RefSeq" id="WP_218825260.1">
    <property type="nucleotide sequence ID" value="NZ_FZOD01000009.1"/>
</dbReference>
<evidence type="ECO:0000259" key="2">
    <source>
        <dbReference type="Pfam" id="PF01883"/>
    </source>
</evidence>
<organism evidence="3 4">
    <name type="scientific">Streptosporangium subroseum</name>
    <dbReference type="NCBI Taxonomy" id="106412"/>
    <lineage>
        <taxon>Bacteria</taxon>
        <taxon>Bacillati</taxon>
        <taxon>Actinomycetota</taxon>
        <taxon>Actinomycetes</taxon>
        <taxon>Streptosporangiales</taxon>
        <taxon>Streptosporangiaceae</taxon>
        <taxon>Streptosporangium</taxon>
    </lineage>
</organism>
<dbReference type="InterPro" id="IPR034904">
    <property type="entry name" value="FSCA_dom_sf"/>
</dbReference>
<keyword evidence="4" id="KW-1185">Reference proteome</keyword>
<proteinExistence type="predicted"/>
<evidence type="ECO:0000256" key="1">
    <source>
        <dbReference type="SAM" id="MobiDB-lite"/>
    </source>
</evidence>
<dbReference type="AlphaFoldDB" id="A0A239EE59"/>
<dbReference type="SUPFAM" id="SSF117916">
    <property type="entry name" value="Fe-S cluster assembly (FSCA) domain-like"/>
    <property type="match status" value="1"/>
</dbReference>
<gene>
    <name evidence="3" type="ORF">SAMN05216276_100969</name>
</gene>
<evidence type="ECO:0000313" key="4">
    <source>
        <dbReference type="Proteomes" id="UP000198282"/>
    </source>
</evidence>